<sequence>MDTMDPCMYVCIVNSLDRRDVFITMFFAASRVCDSFRALPPILLRKLQDDGWTTAWSTHHPVILFMTIIPLYYMLQDHGWTTAVDMLPRPCSSPRQHAPAVVHAWSCHPIY</sequence>
<gene>
    <name evidence="1" type="ORF">PAXRUDRAFT_197561</name>
</gene>
<name>A0A0D0CES6_9AGAM</name>
<dbReference type="HOGENOM" id="CLU_2159183_0_0_1"/>
<evidence type="ECO:0000313" key="2">
    <source>
        <dbReference type="Proteomes" id="UP000054538"/>
    </source>
</evidence>
<reference evidence="1 2" key="1">
    <citation type="submission" date="2014-04" db="EMBL/GenBank/DDBJ databases">
        <authorList>
            <consortium name="DOE Joint Genome Institute"/>
            <person name="Kuo A."/>
            <person name="Kohler A."/>
            <person name="Jargeat P."/>
            <person name="Nagy L.G."/>
            <person name="Floudas D."/>
            <person name="Copeland A."/>
            <person name="Barry K.W."/>
            <person name="Cichocki N."/>
            <person name="Veneault-Fourrey C."/>
            <person name="LaButti K."/>
            <person name="Lindquist E.A."/>
            <person name="Lipzen A."/>
            <person name="Lundell T."/>
            <person name="Morin E."/>
            <person name="Murat C."/>
            <person name="Sun H."/>
            <person name="Tunlid A."/>
            <person name="Henrissat B."/>
            <person name="Grigoriev I.V."/>
            <person name="Hibbett D.S."/>
            <person name="Martin F."/>
            <person name="Nordberg H.P."/>
            <person name="Cantor M.N."/>
            <person name="Hua S.X."/>
        </authorList>
    </citation>
    <scope>NUCLEOTIDE SEQUENCE [LARGE SCALE GENOMIC DNA]</scope>
    <source>
        <strain evidence="1 2">Ve08.2h10</strain>
    </source>
</reference>
<dbReference type="EMBL" id="KN825833">
    <property type="protein sequence ID" value="KIK81252.1"/>
    <property type="molecule type" value="Genomic_DNA"/>
</dbReference>
<dbReference type="AlphaFoldDB" id="A0A0D0CES6"/>
<dbReference type="InParanoid" id="A0A0D0CES6"/>
<organism evidence="1 2">
    <name type="scientific">Paxillus rubicundulus Ve08.2h10</name>
    <dbReference type="NCBI Taxonomy" id="930991"/>
    <lineage>
        <taxon>Eukaryota</taxon>
        <taxon>Fungi</taxon>
        <taxon>Dikarya</taxon>
        <taxon>Basidiomycota</taxon>
        <taxon>Agaricomycotina</taxon>
        <taxon>Agaricomycetes</taxon>
        <taxon>Agaricomycetidae</taxon>
        <taxon>Boletales</taxon>
        <taxon>Paxilineae</taxon>
        <taxon>Paxillaceae</taxon>
        <taxon>Paxillus</taxon>
    </lineage>
</organism>
<protein>
    <submittedName>
        <fullName evidence="1">Uncharacterized protein</fullName>
    </submittedName>
</protein>
<accession>A0A0D0CES6</accession>
<proteinExistence type="predicted"/>
<dbReference type="Proteomes" id="UP000054538">
    <property type="component" value="Unassembled WGS sequence"/>
</dbReference>
<reference evidence="2" key="2">
    <citation type="submission" date="2015-01" db="EMBL/GenBank/DDBJ databases">
        <title>Evolutionary Origins and Diversification of the Mycorrhizal Mutualists.</title>
        <authorList>
            <consortium name="DOE Joint Genome Institute"/>
            <consortium name="Mycorrhizal Genomics Consortium"/>
            <person name="Kohler A."/>
            <person name="Kuo A."/>
            <person name="Nagy L.G."/>
            <person name="Floudas D."/>
            <person name="Copeland A."/>
            <person name="Barry K.W."/>
            <person name="Cichocki N."/>
            <person name="Veneault-Fourrey C."/>
            <person name="LaButti K."/>
            <person name="Lindquist E.A."/>
            <person name="Lipzen A."/>
            <person name="Lundell T."/>
            <person name="Morin E."/>
            <person name="Murat C."/>
            <person name="Riley R."/>
            <person name="Ohm R."/>
            <person name="Sun H."/>
            <person name="Tunlid A."/>
            <person name="Henrissat B."/>
            <person name="Grigoriev I.V."/>
            <person name="Hibbett D.S."/>
            <person name="Martin F."/>
        </authorList>
    </citation>
    <scope>NUCLEOTIDE SEQUENCE [LARGE SCALE GENOMIC DNA]</scope>
    <source>
        <strain evidence="2">Ve08.2h10</strain>
    </source>
</reference>
<evidence type="ECO:0000313" key="1">
    <source>
        <dbReference type="EMBL" id="KIK81252.1"/>
    </source>
</evidence>
<keyword evidence="2" id="KW-1185">Reference proteome</keyword>